<dbReference type="Proteomes" id="UP000266915">
    <property type="component" value="Unassembled WGS sequence"/>
</dbReference>
<proteinExistence type="inferred from homology"/>
<evidence type="ECO:0000256" key="1">
    <source>
        <dbReference type="ARBA" id="ARBA00038310"/>
    </source>
</evidence>
<name>A0A3N2C2I8_9MICO</name>
<keyword evidence="4" id="KW-1185">Reference proteome</keyword>
<dbReference type="PANTHER" id="PTHR43569:SF1">
    <property type="entry name" value="BLL3371 PROTEIN"/>
    <property type="match status" value="1"/>
</dbReference>
<gene>
    <name evidence="3" type="ORF">EDD42_1786</name>
</gene>
<protein>
    <submittedName>
        <fullName evidence="3">Putative TIM-barrel fold metal-dependent hydrolase</fullName>
    </submittedName>
</protein>
<feature type="domain" description="Amidohydrolase-related" evidence="2">
    <location>
        <begin position="17"/>
        <end position="305"/>
    </location>
</feature>
<dbReference type="GO" id="GO:0016787">
    <property type="term" value="F:hydrolase activity"/>
    <property type="evidence" value="ECO:0007669"/>
    <property type="project" value="UniProtKB-KW"/>
</dbReference>
<evidence type="ECO:0000313" key="3">
    <source>
        <dbReference type="EMBL" id="ROR81715.1"/>
    </source>
</evidence>
<dbReference type="InterPro" id="IPR032466">
    <property type="entry name" value="Metal_Hydrolase"/>
</dbReference>
<dbReference type="Pfam" id="PF04909">
    <property type="entry name" value="Amidohydro_2"/>
    <property type="match status" value="1"/>
</dbReference>
<comment type="caution">
    <text evidence="3">The sequence shown here is derived from an EMBL/GenBank/DDBJ whole genome shotgun (WGS) entry which is preliminary data.</text>
</comment>
<organism evidence="3 4">
    <name type="scientific">Plantibacter flavus</name>
    <dbReference type="NCBI Taxonomy" id="150123"/>
    <lineage>
        <taxon>Bacteria</taxon>
        <taxon>Bacillati</taxon>
        <taxon>Actinomycetota</taxon>
        <taxon>Actinomycetes</taxon>
        <taxon>Micrococcales</taxon>
        <taxon>Microbacteriaceae</taxon>
        <taxon>Plantibacter</taxon>
    </lineage>
</organism>
<reference evidence="3 4" key="1">
    <citation type="submission" date="2018-11" db="EMBL/GenBank/DDBJ databases">
        <title>Sequencing the genomes of 1000 actinobacteria strains.</title>
        <authorList>
            <person name="Klenk H.-P."/>
        </authorList>
    </citation>
    <scope>NUCLEOTIDE SEQUENCE [LARGE SCALE GENOMIC DNA]</scope>
    <source>
        <strain evidence="3 4">DSM 14012</strain>
    </source>
</reference>
<accession>A0A3N2C2I8</accession>
<comment type="similarity">
    <text evidence="1">Belongs to the metallo-dependent hydrolases superfamily.</text>
</comment>
<dbReference type="SUPFAM" id="SSF51556">
    <property type="entry name" value="Metallo-dependent hydrolases"/>
    <property type="match status" value="1"/>
</dbReference>
<dbReference type="Gene3D" id="3.20.20.140">
    <property type="entry name" value="Metal-dependent hydrolases"/>
    <property type="match status" value="1"/>
</dbReference>
<evidence type="ECO:0000259" key="2">
    <source>
        <dbReference type="Pfam" id="PF04909"/>
    </source>
</evidence>
<dbReference type="PANTHER" id="PTHR43569">
    <property type="entry name" value="AMIDOHYDROLASE"/>
    <property type="match status" value="1"/>
</dbReference>
<dbReference type="EMBL" id="RKHL01000001">
    <property type="protein sequence ID" value="ROR81715.1"/>
    <property type="molecule type" value="Genomic_DNA"/>
</dbReference>
<dbReference type="InterPro" id="IPR006680">
    <property type="entry name" value="Amidohydro-rel"/>
</dbReference>
<dbReference type="InterPro" id="IPR052350">
    <property type="entry name" value="Metallo-dep_Lactonases"/>
</dbReference>
<keyword evidence="3" id="KW-0378">Hydrolase</keyword>
<dbReference type="AlphaFoldDB" id="A0A3N2C2I8"/>
<evidence type="ECO:0000313" key="4">
    <source>
        <dbReference type="Proteomes" id="UP000266915"/>
    </source>
</evidence>
<dbReference type="RefSeq" id="WP_085511064.1">
    <property type="nucleotide sequence ID" value="NZ_FXAP01000001.1"/>
</dbReference>
<sequence length="313" mass="33833">MPEPEGAGGVRYSGPVIDAHHHVWDLERNRYPWLLPGTLVPHRYGDYTAIKQSYLPADYRRDTAGVVASVYMEAEWDPTDPLGETEYVEGLAASTGVPGAMVAQAWLDAPDAVEVVAAQAAHPLVRSVRHKPGGPATVTQARVGGRTLMSDPAWRRGYAALARHGLHFELQTPWWNLHEASDLAADVSETTIVVNHAGVLLDREPDTVAGWREAMAGLAAHANVVVKASGLCVAGTSWSTGLVREPLLTLVELFGADRVMFGSNFPVDGMFTDYAGLLDAYLESAETLSAREQSAIFQGTADRIYAPDRFDAT</sequence>